<reference evidence="6 7" key="1">
    <citation type="submission" date="2020-10" db="EMBL/GenBank/DDBJ databases">
        <title>Haloactinobacterium sp. RN3S43, a bacterium isolated from saline soil.</title>
        <authorList>
            <person name="Sun J.-Q."/>
        </authorList>
    </citation>
    <scope>NUCLEOTIDE SEQUENCE [LARGE SCALE GENOMIC DNA]</scope>
    <source>
        <strain evidence="6 7">RN3S43</strain>
    </source>
</reference>
<evidence type="ECO:0000313" key="7">
    <source>
        <dbReference type="Proteomes" id="UP000593758"/>
    </source>
</evidence>
<dbReference type="SUPFAM" id="SSF48498">
    <property type="entry name" value="Tetracyclin repressor-like, C-terminal domain"/>
    <property type="match status" value="1"/>
</dbReference>
<keyword evidence="3" id="KW-0804">Transcription</keyword>
<evidence type="ECO:0000256" key="1">
    <source>
        <dbReference type="ARBA" id="ARBA00023015"/>
    </source>
</evidence>
<sequence>MARTQSFDRDTVVRAARATFWHSGYSGTSVPDLEAATGLSRSSIYNAFGSKRGLFDAAVQSYLDEVIRPRLRPMQSESVEPDAVITYLTGLSDAFSRADSMSATNGCLLVNTAGAPIAQDVHVAAVIADYRRELHEALTRGIEAHHPAAEPAEVTQLADTVTGLIVAAFALARIDPIAASRSIATARELIEQTQQP</sequence>
<evidence type="ECO:0000256" key="4">
    <source>
        <dbReference type="PROSITE-ProRule" id="PRU00335"/>
    </source>
</evidence>
<dbReference type="AlphaFoldDB" id="A0A7M1SSG6"/>
<dbReference type="RefSeq" id="WP_193497116.1">
    <property type="nucleotide sequence ID" value="NZ_CP063169.1"/>
</dbReference>
<dbReference type="Gene3D" id="1.10.10.60">
    <property type="entry name" value="Homeodomain-like"/>
    <property type="match status" value="1"/>
</dbReference>
<dbReference type="Pfam" id="PF00440">
    <property type="entry name" value="TetR_N"/>
    <property type="match status" value="1"/>
</dbReference>
<dbReference type="KEGG" id="halt:IM660_17880"/>
<evidence type="ECO:0000256" key="3">
    <source>
        <dbReference type="ARBA" id="ARBA00023163"/>
    </source>
</evidence>
<keyword evidence="1" id="KW-0805">Transcription regulation</keyword>
<dbReference type="InterPro" id="IPR009057">
    <property type="entry name" value="Homeodomain-like_sf"/>
</dbReference>
<dbReference type="Proteomes" id="UP000593758">
    <property type="component" value="Chromosome"/>
</dbReference>
<dbReference type="PANTHER" id="PTHR47506:SF1">
    <property type="entry name" value="HTH-TYPE TRANSCRIPTIONAL REGULATOR YJDC"/>
    <property type="match status" value="1"/>
</dbReference>
<feature type="domain" description="HTH tetR-type" evidence="5">
    <location>
        <begin position="6"/>
        <end position="66"/>
    </location>
</feature>
<dbReference type="SUPFAM" id="SSF46689">
    <property type="entry name" value="Homeodomain-like"/>
    <property type="match status" value="1"/>
</dbReference>
<name>A0A7M1SSG6_9MICO</name>
<evidence type="ECO:0000256" key="2">
    <source>
        <dbReference type="ARBA" id="ARBA00023125"/>
    </source>
</evidence>
<proteinExistence type="predicted"/>
<dbReference type="PROSITE" id="PS50977">
    <property type="entry name" value="HTH_TETR_2"/>
    <property type="match status" value="1"/>
</dbReference>
<keyword evidence="2 4" id="KW-0238">DNA-binding</keyword>
<dbReference type="EMBL" id="CP063169">
    <property type="protein sequence ID" value="QOR70435.1"/>
    <property type="molecule type" value="Genomic_DNA"/>
</dbReference>
<feature type="DNA-binding region" description="H-T-H motif" evidence="4">
    <location>
        <begin position="29"/>
        <end position="48"/>
    </location>
</feature>
<accession>A0A7M1SSG6</accession>
<dbReference type="GO" id="GO:0003677">
    <property type="term" value="F:DNA binding"/>
    <property type="evidence" value="ECO:0007669"/>
    <property type="project" value="UniProtKB-UniRule"/>
</dbReference>
<evidence type="ECO:0000313" key="6">
    <source>
        <dbReference type="EMBL" id="QOR70435.1"/>
    </source>
</evidence>
<protein>
    <submittedName>
        <fullName evidence="6">TetR/AcrR family transcriptional regulator</fullName>
    </submittedName>
</protein>
<evidence type="ECO:0000259" key="5">
    <source>
        <dbReference type="PROSITE" id="PS50977"/>
    </source>
</evidence>
<keyword evidence="7" id="KW-1185">Reference proteome</keyword>
<organism evidence="6 7">
    <name type="scientific">Ruania alkalisoli</name>
    <dbReference type="NCBI Taxonomy" id="2779775"/>
    <lineage>
        <taxon>Bacteria</taxon>
        <taxon>Bacillati</taxon>
        <taxon>Actinomycetota</taxon>
        <taxon>Actinomycetes</taxon>
        <taxon>Micrococcales</taxon>
        <taxon>Ruaniaceae</taxon>
        <taxon>Ruania</taxon>
    </lineage>
</organism>
<dbReference type="InterPro" id="IPR036271">
    <property type="entry name" value="Tet_transcr_reg_TetR-rel_C_sf"/>
</dbReference>
<dbReference type="PANTHER" id="PTHR47506">
    <property type="entry name" value="TRANSCRIPTIONAL REGULATORY PROTEIN"/>
    <property type="match status" value="1"/>
</dbReference>
<dbReference type="InterPro" id="IPR001647">
    <property type="entry name" value="HTH_TetR"/>
</dbReference>
<dbReference type="Gene3D" id="1.10.357.10">
    <property type="entry name" value="Tetracycline Repressor, domain 2"/>
    <property type="match status" value="1"/>
</dbReference>
<gene>
    <name evidence="6" type="ORF">IM660_17880</name>
</gene>